<dbReference type="InterPro" id="IPR036397">
    <property type="entry name" value="RNaseH_sf"/>
</dbReference>
<dbReference type="Proteomes" id="UP001214976">
    <property type="component" value="Unassembled WGS sequence"/>
</dbReference>
<dbReference type="GO" id="GO:0042780">
    <property type="term" value="P:tRNA 3'-end processing"/>
    <property type="evidence" value="ECO:0007669"/>
    <property type="project" value="UniProtKB-UniRule"/>
</dbReference>
<comment type="cofactor">
    <cofactor evidence="6">
        <name>a divalent metal cation</name>
        <dbReference type="ChEBI" id="CHEBI:60240"/>
    </cofactor>
</comment>
<dbReference type="SMART" id="SM00474">
    <property type="entry name" value="35EXOc"/>
    <property type="match status" value="1"/>
</dbReference>
<dbReference type="InterPro" id="IPR012337">
    <property type="entry name" value="RNaseH-like_sf"/>
</dbReference>
<sequence length="385" mass="43944">MIKEIQNLPSFHLITGDDALKTACERAQRKSAVALDTEFIRVRSYYPKLGLIQLYDGDQASLIDPTTITDFSPFTALLADTNVIKVLHACYEDLEVFSCYFQQLPQPIVDTQIMAGFLAFPNSTGLATLIRHYFALQIDKDATRTDWLARPLSEKQLRYAAADVWYLLPLYRKMAAELAQTRWQSAVEFDCHLLLEKQLREKDAESAYLNVPNAWRLEPQALMRLKLLAKWRQEEAVKRDLALNFVVRNESLWAVAKNAPQHMSALSDLGLHPHEIRIHGKKMLNLVAQAAEQPEQAYPAVIRRLSEDPRYKSALKALQQKLKAVAPTDLAPEIIAGKRSLESLMKWVWLKGKNPDKLPDLLRGWRAEFGRELLNVLDKIAENES</sequence>
<dbReference type="SUPFAM" id="SSF47819">
    <property type="entry name" value="HRDC-like"/>
    <property type="match status" value="2"/>
</dbReference>
<dbReference type="SUPFAM" id="SSF53098">
    <property type="entry name" value="Ribonuclease H-like"/>
    <property type="match status" value="1"/>
</dbReference>
<evidence type="ECO:0000313" key="8">
    <source>
        <dbReference type="EMBL" id="MDG2950763.1"/>
    </source>
</evidence>
<dbReference type="Pfam" id="PF21293">
    <property type="entry name" value="RNAseD_HRDC_C"/>
    <property type="match status" value="1"/>
</dbReference>
<reference evidence="8" key="1">
    <citation type="submission" date="2023-03" db="EMBL/GenBank/DDBJ databases">
        <title>Classification of Bisgaard taxon 6 and taxon 10 as Exercitatus varius gen. nov., spec. nov.</title>
        <authorList>
            <person name="Christensen H."/>
        </authorList>
    </citation>
    <scope>NUCLEOTIDE SEQUENCE</scope>
    <source>
        <strain evidence="8">86116</strain>
    </source>
</reference>
<dbReference type="CDD" id="cd06142">
    <property type="entry name" value="RNaseD_exo"/>
    <property type="match status" value="1"/>
</dbReference>
<dbReference type="Pfam" id="PF00570">
    <property type="entry name" value="HRDC"/>
    <property type="match status" value="1"/>
</dbReference>
<name>A0AAW6QBS4_9PAST</name>
<comment type="catalytic activity">
    <reaction evidence="6">
        <text>Exonucleolytic cleavage that removes extra residues from the 3'-terminus of tRNA to produce 5'-mononucleotides.</text>
        <dbReference type="EC" id="3.1.13.5"/>
    </reaction>
</comment>
<dbReference type="EC" id="3.1.13.5" evidence="6"/>
<dbReference type="InterPro" id="IPR002562">
    <property type="entry name" value="3'-5'_exonuclease_dom"/>
</dbReference>
<feature type="domain" description="HRDC" evidence="7">
    <location>
        <begin position="218"/>
        <end position="297"/>
    </location>
</feature>
<keyword evidence="5 6" id="KW-0269">Exonuclease</keyword>
<evidence type="ECO:0000313" key="9">
    <source>
        <dbReference type="Proteomes" id="UP001214976"/>
    </source>
</evidence>
<comment type="subcellular location">
    <subcellularLocation>
        <location evidence="6">Cytoplasm</location>
    </subcellularLocation>
</comment>
<evidence type="ECO:0000259" key="7">
    <source>
        <dbReference type="PROSITE" id="PS50967"/>
    </source>
</evidence>
<dbReference type="SMART" id="SM00341">
    <property type="entry name" value="HRDC"/>
    <property type="match status" value="1"/>
</dbReference>
<dbReference type="InterPro" id="IPR044876">
    <property type="entry name" value="HRDC_dom_sf"/>
</dbReference>
<comment type="similarity">
    <text evidence="6">Belongs to the RNase D family.</text>
</comment>
<dbReference type="Gene3D" id="1.10.150.80">
    <property type="entry name" value="HRDC domain"/>
    <property type="match status" value="2"/>
</dbReference>
<dbReference type="GO" id="GO:0008408">
    <property type="term" value="F:3'-5' exonuclease activity"/>
    <property type="evidence" value="ECO:0007669"/>
    <property type="project" value="InterPro"/>
</dbReference>
<dbReference type="HAMAP" id="MF_01899">
    <property type="entry name" value="RNase_D"/>
    <property type="match status" value="1"/>
</dbReference>
<dbReference type="InterPro" id="IPR002121">
    <property type="entry name" value="HRDC_dom"/>
</dbReference>
<comment type="caution">
    <text evidence="8">The sequence shown here is derived from an EMBL/GenBank/DDBJ whole genome shotgun (WGS) entry which is preliminary data.</text>
</comment>
<dbReference type="NCBIfam" id="TIGR01388">
    <property type="entry name" value="rnd"/>
    <property type="match status" value="1"/>
</dbReference>
<evidence type="ECO:0000256" key="1">
    <source>
        <dbReference type="ARBA" id="ARBA00022490"/>
    </source>
</evidence>
<evidence type="ECO:0000256" key="2">
    <source>
        <dbReference type="ARBA" id="ARBA00022694"/>
    </source>
</evidence>
<dbReference type="PROSITE" id="PS50967">
    <property type="entry name" value="HRDC"/>
    <property type="match status" value="1"/>
</dbReference>
<organism evidence="8 9">
    <name type="scientific">Exercitatus varius</name>
    <dbReference type="NCBI Taxonomy" id="67857"/>
    <lineage>
        <taxon>Bacteria</taxon>
        <taxon>Pseudomonadati</taxon>
        <taxon>Pseudomonadota</taxon>
        <taxon>Gammaproteobacteria</taxon>
        <taxon>Pasteurellales</taxon>
        <taxon>Pasteurellaceae</taxon>
        <taxon>Exercitatus</taxon>
    </lineage>
</organism>
<proteinExistence type="inferred from homology"/>
<dbReference type="GO" id="GO:0033890">
    <property type="term" value="F:ribonuclease D activity"/>
    <property type="evidence" value="ECO:0007669"/>
    <property type="project" value="UniProtKB-UniRule"/>
</dbReference>
<gene>
    <name evidence="6 8" type="primary">rnd</name>
    <name evidence="8" type="ORF">P7M15_09600</name>
</gene>
<protein>
    <recommendedName>
        <fullName evidence="6">Ribonuclease D</fullName>
        <shortName evidence="6">RNase D</shortName>
        <ecNumber evidence="6">3.1.13.5</ecNumber>
    </recommendedName>
</protein>
<dbReference type="GO" id="GO:0000166">
    <property type="term" value="F:nucleotide binding"/>
    <property type="evidence" value="ECO:0007669"/>
    <property type="project" value="InterPro"/>
</dbReference>
<comment type="function">
    <text evidence="6">Exonuclease involved in the 3' processing of various precursor tRNAs. Initiates hydrolysis at the 3'-terminus of an RNA molecule and releases 5'-mononucleotides.</text>
</comment>
<dbReference type="GO" id="GO:0005737">
    <property type="term" value="C:cytoplasm"/>
    <property type="evidence" value="ECO:0007669"/>
    <property type="project" value="UniProtKB-SubCell"/>
</dbReference>
<keyword evidence="2 6" id="KW-0819">tRNA processing</keyword>
<dbReference type="InterPro" id="IPR006292">
    <property type="entry name" value="RNase_D"/>
</dbReference>
<dbReference type="InterPro" id="IPR010997">
    <property type="entry name" value="HRDC-like_sf"/>
</dbReference>
<dbReference type="InterPro" id="IPR051086">
    <property type="entry name" value="RNase_D-like"/>
</dbReference>
<evidence type="ECO:0000256" key="6">
    <source>
        <dbReference type="HAMAP-Rule" id="MF_01899"/>
    </source>
</evidence>
<dbReference type="AlphaFoldDB" id="A0AAW6QBS4"/>
<dbReference type="PANTHER" id="PTHR47649">
    <property type="entry name" value="RIBONUCLEASE D"/>
    <property type="match status" value="1"/>
</dbReference>
<dbReference type="RefSeq" id="WP_317477705.1">
    <property type="nucleotide sequence ID" value="NZ_JARQTW010000016.1"/>
</dbReference>
<keyword evidence="1 6" id="KW-0963">Cytoplasm</keyword>
<dbReference type="InterPro" id="IPR048579">
    <property type="entry name" value="RNAseD_HRDC_C"/>
</dbReference>
<evidence type="ECO:0000256" key="4">
    <source>
        <dbReference type="ARBA" id="ARBA00022801"/>
    </source>
</evidence>
<dbReference type="PANTHER" id="PTHR47649:SF1">
    <property type="entry name" value="RIBONUCLEASE D"/>
    <property type="match status" value="1"/>
</dbReference>
<keyword evidence="3 6" id="KW-0540">Nuclease</keyword>
<dbReference type="Gene3D" id="3.30.420.10">
    <property type="entry name" value="Ribonuclease H-like superfamily/Ribonuclease H"/>
    <property type="match status" value="1"/>
</dbReference>
<accession>A0AAW6QBS4</accession>
<dbReference type="EMBL" id="JARQTW010000016">
    <property type="protein sequence ID" value="MDG2950763.1"/>
    <property type="molecule type" value="Genomic_DNA"/>
</dbReference>
<dbReference type="GO" id="GO:0003676">
    <property type="term" value="F:nucleic acid binding"/>
    <property type="evidence" value="ECO:0007669"/>
    <property type="project" value="InterPro"/>
</dbReference>
<evidence type="ECO:0000256" key="3">
    <source>
        <dbReference type="ARBA" id="ARBA00022722"/>
    </source>
</evidence>
<evidence type="ECO:0000256" key="5">
    <source>
        <dbReference type="ARBA" id="ARBA00022839"/>
    </source>
</evidence>
<dbReference type="Pfam" id="PF01612">
    <property type="entry name" value="DNA_pol_A_exo1"/>
    <property type="match status" value="1"/>
</dbReference>
<keyword evidence="4 6" id="KW-0378">Hydrolase</keyword>